<dbReference type="Gene3D" id="3.60.40.10">
    <property type="entry name" value="PPM-type phosphatase domain"/>
    <property type="match status" value="1"/>
</dbReference>
<dbReference type="SUPFAM" id="SSF81606">
    <property type="entry name" value="PP2C-like"/>
    <property type="match status" value="1"/>
</dbReference>
<proteinExistence type="predicted"/>
<evidence type="ECO:0008006" key="3">
    <source>
        <dbReference type="Google" id="ProtNLM"/>
    </source>
</evidence>
<sequence>MPSQLSVTVGQYSDKGRKAENQDFCGVMVPNEPQLSTKGIVAAIADGISSSKVSHIASESSVRSLLDDYFCTSETWSAKKSAMQVLKANNTCVAFANPKK</sequence>
<dbReference type="Proteomes" id="UP001247805">
    <property type="component" value="Unassembled WGS sequence"/>
</dbReference>
<dbReference type="EMBL" id="JAWDIO010000002">
    <property type="protein sequence ID" value="MDU0356265.1"/>
    <property type="molecule type" value="Genomic_DNA"/>
</dbReference>
<protein>
    <recommendedName>
        <fullName evidence="3">PPM-type phosphatase domain-containing protein</fullName>
    </recommendedName>
</protein>
<gene>
    <name evidence="1" type="ORF">RS130_22390</name>
</gene>
<name>A0ABU3T1Y3_9ALTE</name>
<dbReference type="InterPro" id="IPR036457">
    <property type="entry name" value="PPM-type-like_dom_sf"/>
</dbReference>
<evidence type="ECO:0000313" key="2">
    <source>
        <dbReference type="Proteomes" id="UP001247805"/>
    </source>
</evidence>
<comment type="caution">
    <text evidence="1">The sequence shown here is derived from an EMBL/GenBank/DDBJ whole genome shotgun (WGS) entry which is preliminary data.</text>
</comment>
<reference evidence="1 2" key="1">
    <citation type="submission" date="2023-10" db="EMBL/GenBank/DDBJ databases">
        <title>Glaciecola aquimarina strain GGW-M5 nov., isolated from a coastal seawater.</title>
        <authorList>
            <person name="Bayburt H."/>
            <person name="Kim J.M."/>
            <person name="Choi B.J."/>
            <person name="Jeon C.O."/>
        </authorList>
    </citation>
    <scope>NUCLEOTIDE SEQUENCE [LARGE SCALE GENOMIC DNA]</scope>
    <source>
        <strain evidence="1 2">KCTC 32108</strain>
    </source>
</reference>
<organism evidence="1 2">
    <name type="scientific">Paraglaciecola aquimarina</name>
    <dbReference type="NCBI Taxonomy" id="1235557"/>
    <lineage>
        <taxon>Bacteria</taxon>
        <taxon>Pseudomonadati</taxon>
        <taxon>Pseudomonadota</taxon>
        <taxon>Gammaproteobacteria</taxon>
        <taxon>Alteromonadales</taxon>
        <taxon>Alteromonadaceae</taxon>
        <taxon>Paraglaciecola</taxon>
    </lineage>
</organism>
<dbReference type="RefSeq" id="WP_316027762.1">
    <property type="nucleotide sequence ID" value="NZ_JAWDIO010000002.1"/>
</dbReference>
<evidence type="ECO:0000313" key="1">
    <source>
        <dbReference type="EMBL" id="MDU0356265.1"/>
    </source>
</evidence>
<accession>A0ABU3T1Y3</accession>
<keyword evidence="2" id="KW-1185">Reference proteome</keyword>